<comment type="caution">
    <text evidence="2">The sequence shown here is derived from an EMBL/GenBank/DDBJ whole genome shotgun (WGS) entry which is preliminary data.</text>
</comment>
<evidence type="ECO:0000259" key="1">
    <source>
        <dbReference type="PROSITE" id="PS51186"/>
    </source>
</evidence>
<proteinExistence type="predicted"/>
<dbReference type="Gene3D" id="3.40.630.30">
    <property type="match status" value="1"/>
</dbReference>
<dbReference type="RefSeq" id="WP_201363488.1">
    <property type="nucleotide sequence ID" value="NZ_BNJJ01000010.1"/>
</dbReference>
<keyword evidence="3" id="KW-1185">Reference proteome</keyword>
<protein>
    <submittedName>
        <fullName evidence="2">N-acetyltransferase</fullName>
    </submittedName>
</protein>
<reference evidence="2 3" key="1">
    <citation type="journal article" date="2021" name="Int. J. Syst. Evol. Microbiol.">
        <title>Reticulibacter mediterranei gen. nov., sp. nov., within the new family Reticulibacteraceae fam. nov., and Ktedonospora formicarum gen. nov., sp. nov., Ktedonobacter robiniae sp. nov., Dictyobacter formicarum sp. nov. and Dictyobacter arantiisoli sp. nov., belonging to the class Ktedonobacteria.</title>
        <authorList>
            <person name="Yabe S."/>
            <person name="Zheng Y."/>
            <person name="Wang C.M."/>
            <person name="Sakai Y."/>
            <person name="Abe K."/>
            <person name="Yokota A."/>
            <person name="Donadio S."/>
            <person name="Cavaletti L."/>
            <person name="Monciardini P."/>
        </authorList>
    </citation>
    <scope>NUCLEOTIDE SEQUENCE [LARGE SCALE GENOMIC DNA]</scope>
    <source>
        <strain evidence="2 3">SOSP1-9</strain>
    </source>
</reference>
<sequence>MIILEPMNEEDFQRYLDFSVADYAQEHVKSGRWSQEEALTEAKKQYVELLPAGVASSNQYLFTIIDPDQQRKVGMLWFAVEERAGRRSAFVYDIRIEEIYRHQGYGSQAFREMEKNVRELGLNRIGLHVFGHNHAALEMYKKLGYVATNIVMAKELDLP</sequence>
<feature type="domain" description="N-acetyltransferase" evidence="1">
    <location>
        <begin position="2"/>
        <end position="159"/>
    </location>
</feature>
<accession>A0ABQ3VKH1</accession>
<dbReference type="EMBL" id="BNJJ01000010">
    <property type="protein sequence ID" value="GHO85848.1"/>
    <property type="molecule type" value="Genomic_DNA"/>
</dbReference>
<dbReference type="CDD" id="cd04301">
    <property type="entry name" value="NAT_SF"/>
    <property type="match status" value="1"/>
</dbReference>
<evidence type="ECO:0000313" key="2">
    <source>
        <dbReference type="EMBL" id="GHO85848.1"/>
    </source>
</evidence>
<dbReference type="InterPro" id="IPR052829">
    <property type="entry name" value="N-acetyltransferase_domain"/>
</dbReference>
<dbReference type="InterPro" id="IPR016181">
    <property type="entry name" value="Acyl_CoA_acyltransferase"/>
</dbReference>
<dbReference type="PROSITE" id="PS51186">
    <property type="entry name" value="GNAT"/>
    <property type="match status" value="1"/>
</dbReference>
<gene>
    <name evidence="2" type="ORF">KSZ_38540</name>
</gene>
<dbReference type="PANTHER" id="PTHR43259">
    <property type="entry name" value="SPT10P"/>
    <property type="match status" value="1"/>
</dbReference>
<name>A0ABQ3VKH1_9CHLR</name>
<dbReference type="SUPFAM" id="SSF55729">
    <property type="entry name" value="Acyl-CoA N-acyltransferases (Nat)"/>
    <property type="match status" value="1"/>
</dbReference>
<dbReference type="Pfam" id="PF00583">
    <property type="entry name" value="Acetyltransf_1"/>
    <property type="match status" value="1"/>
</dbReference>
<evidence type="ECO:0000313" key="3">
    <source>
        <dbReference type="Proteomes" id="UP000635565"/>
    </source>
</evidence>
<dbReference type="InterPro" id="IPR000182">
    <property type="entry name" value="GNAT_dom"/>
</dbReference>
<organism evidence="2 3">
    <name type="scientific">Dictyobacter formicarum</name>
    <dbReference type="NCBI Taxonomy" id="2778368"/>
    <lineage>
        <taxon>Bacteria</taxon>
        <taxon>Bacillati</taxon>
        <taxon>Chloroflexota</taxon>
        <taxon>Ktedonobacteria</taxon>
        <taxon>Ktedonobacterales</taxon>
        <taxon>Dictyobacteraceae</taxon>
        <taxon>Dictyobacter</taxon>
    </lineage>
</organism>
<dbReference type="PANTHER" id="PTHR43259:SF1">
    <property type="entry name" value="N-ACETYLTRANSFERASE DOMAIN-CONTAINING PROTEIN"/>
    <property type="match status" value="1"/>
</dbReference>
<dbReference type="Proteomes" id="UP000635565">
    <property type="component" value="Unassembled WGS sequence"/>
</dbReference>